<evidence type="ECO:0000313" key="3">
    <source>
        <dbReference type="Proteomes" id="UP000324233"/>
    </source>
</evidence>
<gene>
    <name evidence="2" type="ORF">OJF2_20180</name>
</gene>
<keyword evidence="3" id="KW-1185">Reference proteome</keyword>
<dbReference type="InterPro" id="IPR045584">
    <property type="entry name" value="Pilin-like"/>
</dbReference>
<dbReference type="NCBIfam" id="TIGR02532">
    <property type="entry name" value="IV_pilin_GFxxxE"/>
    <property type="match status" value="1"/>
</dbReference>
<dbReference type="PROSITE" id="PS00409">
    <property type="entry name" value="PROKAR_NTER_METHYL"/>
    <property type="match status" value="1"/>
</dbReference>
<dbReference type="RefSeq" id="WP_148593445.1">
    <property type="nucleotide sequence ID" value="NZ_CP042997.1"/>
</dbReference>
<dbReference type="PANTHER" id="PTHR30093">
    <property type="entry name" value="GENERAL SECRETION PATHWAY PROTEIN G"/>
    <property type="match status" value="1"/>
</dbReference>
<name>A0A5B9VYS5_9BACT</name>
<dbReference type="Pfam" id="PF07596">
    <property type="entry name" value="SBP_bac_10"/>
    <property type="match status" value="1"/>
</dbReference>
<dbReference type="SUPFAM" id="SSF54523">
    <property type="entry name" value="Pili subunits"/>
    <property type="match status" value="1"/>
</dbReference>
<evidence type="ECO:0000313" key="2">
    <source>
        <dbReference type="EMBL" id="QEH33516.1"/>
    </source>
</evidence>
<sequence length="359" mass="38411">MRIHPGRRRGFTLIELLVVIAIIAVLIALLLPAVQSAREAARRAQCGNNLKQIGLALANYASSTGSFPPGSIGYGSKPTADCVVRRRHTFMSLILPMMEQNNIYNALNFSLPAVASVGPFGLSVNGAMCNSTATTMTISSFICPSDQQISLPAIMTSGAGGVKGFGQSSYSGSAGTRDIQHWWYGCPASPSGIEPDGMFGYDYNYLIGDVVDGLSNTLFVGEATKFRNDPDQDNSNEWSNDYYSYSSITGVTRPNSVAYVLSKLNASMIVPDIPADGAGYGADWQRNPSTNFQNFGQWGFRSMHPGGVNFVFGDGSVRYLKDSIQVTNGTNPVNGYVNPGVLRKLATKNGGEVVSADSY</sequence>
<dbReference type="KEGG" id="agv:OJF2_20180"/>
<dbReference type="PANTHER" id="PTHR30093:SF2">
    <property type="entry name" value="TYPE II SECRETION SYSTEM PROTEIN H"/>
    <property type="match status" value="1"/>
</dbReference>
<dbReference type="InterPro" id="IPR027558">
    <property type="entry name" value="Pre_pil_HX9DG_C"/>
</dbReference>
<dbReference type="Gene3D" id="3.30.700.10">
    <property type="entry name" value="Glycoprotein, Type 4 Pilin"/>
    <property type="match status" value="1"/>
</dbReference>
<evidence type="ECO:0000259" key="1">
    <source>
        <dbReference type="Pfam" id="PF07596"/>
    </source>
</evidence>
<feature type="domain" description="DUF1559" evidence="1">
    <location>
        <begin position="35"/>
        <end position="325"/>
    </location>
</feature>
<dbReference type="InterPro" id="IPR011453">
    <property type="entry name" value="DUF1559"/>
</dbReference>
<dbReference type="NCBIfam" id="TIGR04294">
    <property type="entry name" value="pre_pil_HX9DG"/>
    <property type="match status" value="1"/>
</dbReference>
<dbReference type="EMBL" id="CP042997">
    <property type="protein sequence ID" value="QEH33516.1"/>
    <property type="molecule type" value="Genomic_DNA"/>
</dbReference>
<dbReference type="InterPro" id="IPR012902">
    <property type="entry name" value="N_methyl_site"/>
</dbReference>
<reference evidence="2 3" key="1">
    <citation type="submission" date="2019-08" db="EMBL/GenBank/DDBJ databases">
        <title>Deep-cultivation of Planctomycetes and their phenomic and genomic characterization uncovers novel biology.</title>
        <authorList>
            <person name="Wiegand S."/>
            <person name="Jogler M."/>
            <person name="Boedeker C."/>
            <person name="Pinto D."/>
            <person name="Vollmers J."/>
            <person name="Rivas-Marin E."/>
            <person name="Kohn T."/>
            <person name="Peeters S.H."/>
            <person name="Heuer A."/>
            <person name="Rast P."/>
            <person name="Oberbeckmann S."/>
            <person name="Bunk B."/>
            <person name="Jeske O."/>
            <person name="Meyerdierks A."/>
            <person name="Storesund J.E."/>
            <person name="Kallscheuer N."/>
            <person name="Luecker S."/>
            <person name="Lage O.M."/>
            <person name="Pohl T."/>
            <person name="Merkel B.J."/>
            <person name="Hornburger P."/>
            <person name="Mueller R.-W."/>
            <person name="Bruemmer F."/>
            <person name="Labrenz M."/>
            <person name="Spormann A.M."/>
            <person name="Op den Camp H."/>
            <person name="Overmann J."/>
            <person name="Amann R."/>
            <person name="Jetten M.S.M."/>
            <person name="Mascher T."/>
            <person name="Medema M.H."/>
            <person name="Devos D.P."/>
            <person name="Kaster A.-K."/>
            <person name="Ovreas L."/>
            <person name="Rohde M."/>
            <person name="Galperin M.Y."/>
            <person name="Jogler C."/>
        </authorList>
    </citation>
    <scope>NUCLEOTIDE SEQUENCE [LARGE SCALE GENOMIC DNA]</scope>
    <source>
        <strain evidence="2 3">OJF2</strain>
    </source>
</reference>
<dbReference type="OrthoDB" id="276696at2"/>
<accession>A0A5B9VYS5</accession>
<organism evidence="2 3">
    <name type="scientific">Aquisphaera giovannonii</name>
    <dbReference type="NCBI Taxonomy" id="406548"/>
    <lineage>
        <taxon>Bacteria</taxon>
        <taxon>Pseudomonadati</taxon>
        <taxon>Planctomycetota</taxon>
        <taxon>Planctomycetia</taxon>
        <taxon>Isosphaerales</taxon>
        <taxon>Isosphaeraceae</taxon>
        <taxon>Aquisphaera</taxon>
    </lineage>
</organism>
<proteinExistence type="predicted"/>
<protein>
    <submittedName>
        <fullName evidence="2">Putative major pilin subunit</fullName>
    </submittedName>
</protein>
<dbReference type="Pfam" id="PF07963">
    <property type="entry name" value="N_methyl"/>
    <property type="match status" value="1"/>
</dbReference>
<dbReference type="Proteomes" id="UP000324233">
    <property type="component" value="Chromosome"/>
</dbReference>
<dbReference type="AlphaFoldDB" id="A0A5B9VYS5"/>